<protein>
    <submittedName>
        <fullName evidence="2">Transcription factor</fullName>
    </submittedName>
</protein>
<keyword evidence="3" id="KW-1185">Reference proteome</keyword>
<name>A0A1E3H2X9_9HYPH</name>
<feature type="coiled-coil region" evidence="1">
    <location>
        <begin position="10"/>
        <end position="37"/>
    </location>
</feature>
<proteinExistence type="predicted"/>
<dbReference type="Proteomes" id="UP000094622">
    <property type="component" value="Unassembled WGS sequence"/>
</dbReference>
<evidence type="ECO:0000256" key="1">
    <source>
        <dbReference type="SAM" id="Coils"/>
    </source>
</evidence>
<evidence type="ECO:0000313" key="3">
    <source>
        <dbReference type="Proteomes" id="UP000094622"/>
    </source>
</evidence>
<dbReference type="Pfam" id="PF07704">
    <property type="entry name" value="PSK_trans_fac"/>
    <property type="match status" value="1"/>
</dbReference>
<dbReference type="RefSeq" id="WP_069306875.1">
    <property type="nucleotide sequence ID" value="NZ_MCRJ01000048.1"/>
</dbReference>
<dbReference type="OrthoDB" id="8301496at2"/>
<dbReference type="EMBL" id="MCRJ01000048">
    <property type="protein sequence ID" value="ODN70505.1"/>
    <property type="molecule type" value="Genomic_DNA"/>
</dbReference>
<reference evidence="2 3" key="1">
    <citation type="submission" date="2016-07" db="EMBL/GenBank/DDBJ databases">
        <title>Draft Genome Sequence of Methylobrevis pamukkalensis PK2.</title>
        <authorList>
            <person name="Vasilenko O.V."/>
            <person name="Doronina N.V."/>
            <person name="Shmareva M.N."/>
            <person name="Tarlachkov S.V."/>
            <person name="Mustakhimov I."/>
            <person name="Trotsenko Y.A."/>
        </authorList>
    </citation>
    <scope>NUCLEOTIDE SEQUENCE [LARGE SCALE GENOMIC DNA]</scope>
    <source>
        <strain evidence="2 3">PK2</strain>
    </source>
</reference>
<sequence length="81" mass="8950">MALYIRDQTVDDLATELQRLTRAKTKTEAVRRALEKEIALVKQAPPLADKVATALARADALGASDPSFDMKTFTDEMWGNV</sequence>
<gene>
    <name evidence="2" type="ORF">A6302_02181</name>
</gene>
<dbReference type="InterPro" id="IPR011660">
    <property type="entry name" value="VapB-like"/>
</dbReference>
<evidence type="ECO:0000313" key="2">
    <source>
        <dbReference type="EMBL" id="ODN70505.1"/>
    </source>
</evidence>
<keyword evidence="1" id="KW-0175">Coiled coil</keyword>
<organism evidence="2 3">
    <name type="scientific">Methylobrevis pamukkalensis</name>
    <dbReference type="NCBI Taxonomy" id="1439726"/>
    <lineage>
        <taxon>Bacteria</taxon>
        <taxon>Pseudomonadati</taxon>
        <taxon>Pseudomonadota</taxon>
        <taxon>Alphaproteobacteria</taxon>
        <taxon>Hyphomicrobiales</taxon>
        <taxon>Pleomorphomonadaceae</taxon>
        <taxon>Methylobrevis</taxon>
    </lineage>
</organism>
<dbReference type="AlphaFoldDB" id="A0A1E3H2X9"/>
<accession>A0A1E3H2X9</accession>
<comment type="caution">
    <text evidence="2">The sequence shown here is derived from an EMBL/GenBank/DDBJ whole genome shotgun (WGS) entry which is preliminary data.</text>
</comment>